<sequence length="204" mass="19896">MLYHHLVLSALLACTDLATARPVASPPPPGGEQSTLKNTQDALTGVGLGTGGAVPFLLSNNQKAAGYAAAGTSLAANTAALALSRVQRPSQPDQHSNPEAGPLLGGQPAQPSAPQAHTPPPATYPPHQGGGPSYGATSTPQQIQTSAQSIGSAQGHSGTHQGQSPQGGSAAPSQGGSPQGGSQGGSTASSLSSKHMPGGPKGGW</sequence>
<organism evidence="3 4">
    <name type="scientific">Oidiodendron maius (strain Zn)</name>
    <dbReference type="NCBI Taxonomy" id="913774"/>
    <lineage>
        <taxon>Eukaryota</taxon>
        <taxon>Fungi</taxon>
        <taxon>Dikarya</taxon>
        <taxon>Ascomycota</taxon>
        <taxon>Pezizomycotina</taxon>
        <taxon>Leotiomycetes</taxon>
        <taxon>Leotiomycetes incertae sedis</taxon>
        <taxon>Myxotrichaceae</taxon>
        <taxon>Oidiodendron</taxon>
    </lineage>
</organism>
<feature type="chain" id="PRO_5002165038" evidence="2">
    <location>
        <begin position="21"/>
        <end position="204"/>
    </location>
</feature>
<reference evidence="4" key="2">
    <citation type="submission" date="2015-01" db="EMBL/GenBank/DDBJ databases">
        <title>Evolutionary Origins and Diversification of the Mycorrhizal Mutualists.</title>
        <authorList>
            <consortium name="DOE Joint Genome Institute"/>
            <consortium name="Mycorrhizal Genomics Consortium"/>
            <person name="Kohler A."/>
            <person name="Kuo A."/>
            <person name="Nagy L.G."/>
            <person name="Floudas D."/>
            <person name="Copeland A."/>
            <person name="Barry K.W."/>
            <person name="Cichocki N."/>
            <person name="Veneault-Fourrey C."/>
            <person name="LaButti K."/>
            <person name="Lindquist E.A."/>
            <person name="Lipzen A."/>
            <person name="Lundell T."/>
            <person name="Morin E."/>
            <person name="Murat C."/>
            <person name="Riley R."/>
            <person name="Ohm R."/>
            <person name="Sun H."/>
            <person name="Tunlid A."/>
            <person name="Henrissat B."/>
            <person name="Grigoriev I.V."/>
            <person name="Hibbett D.S."/>
            <person name="Martin F."/>
        </authorList>
    </citation>
    <scope>NUCLEOTIDE SEQUENCE [LARGE SCALE GENOMIC DNA]</scope>
    <source>
        <strain evidence="4">Zn</strain>
    </source>
</reference>
<evidence type="ECO:0000256" key="2">
    <source>
        <dbReference type="SAM" id="SignalP"/>
    </source>
</evidence>
<feature type="signal peptide" evidence="2">
    <location>
        <begin position="1"/>
        <end position="20"/>
    </location>
</feature>
<name>A0A0C3GT17_OIDMZ</name>
<reference evidence="3 4" key="1">
    <citation type="submission" date="2014-04" db="EMBL/GenBank/DDBJ databases">
        <authorList>
            <consortium name="DOE Joint Genome Institute"/>
            <person name="Kuo A."/>
            <person name="Martino E."/>
            <person name="Perotto S."/>
            <person name="Kohler A."/>
            <person name="Nagy L.G."/>
            <person name="Floudas D."/>
            <person name="Copeland A."/>
            <person name="Barry K.W."/>
            <person name="Cichocki N."/>
            <person name="Veneault-Fourrey C."/>
            <person name="LaButti K."/>
            <person name="Lindquist E.A."/>
            <person name="Lipzen A."/>
            <person name="Lundell T."/>
            <person name="Morin E."/>
            <person name="Murat C."/>
            <person name="Sun H."/>
            <person name="Tunlid A."/>
            <person name="Henrissat B."/>
            <person name="Grigoriev I.V."/>
            <person name="Hibbett D.S."/>
            <person name="Martin F."/>
            <person name="Nordberg H.P."/>
            <person name="Cantor M.N."/>
            <person name="Hua S.X."/>
        </authorList>
    </citation>
    <scope>NUCLEOTIDE SEQUENCE [LARGE SCALE GENOMIC DNA]</scope>
    <source>
        <strain evidence="3 4">Zn</strain>
    </source>
</reference>
<feature type="compositionally biased region" description="Polar residues" evidence="1">
    <location>
        <begin position="135"/>
        <end position="160"/>
    </location>
</feature>
<feature type="compositionally biased region" description="Low complexity" evidence="1">
    <location>
        <begin position="161"/>
        <end position="176"/>
    </location>
</feature>
<keyword evidence="4" id="KW-1185">Reference proteome</keyword>
<dbReference type="HOGENOM" id="CLU_1343613_0_0_1"/>
<proteinExistence type="predicted"/>
<keyword evidence="2" id="KW-0732">Signal</keyword>
<evidence type="ECO:0000313" key="4">
    <source>
        <dbReference type="Proteomes" id="UP000054321"/>
    </source>
</evidence>
<dbReference type="InParanoid" id="A0A0C3GT17"/>
<feature type="compositionally biased region" description="Polar residues" evidence="1">
    <location>
        <begin position="87"/>
        <end position="97"/>
    </location>
</feature>
<dbReference type="Proteomes" id="UP000054321">
    <property type="component" value="Unassembled WGS sequence"/>
</dbReference>
<feature type="region of interest" description="Disordered" evidence="1">
    <location>
        <begin position="85"/>
        <end position="204"/>
    </location>
</feature>
<protein>
    <submittedName>
        <fullName evidence="3">Uncharacterized protein</fullName>
    </submittedName>
</protein>
<dbReference type="AlphaFoldDB" id="A0A0C3GT17"/>
<gene>
    <name evidence="3" type="ORF">OIDMADRAFT_30765</name>
</gene>
<dbReference type="EMBL" id="KN832879">
    <property type="protein sequence ID" value="KIM99125.1"/>
    <property type="molecule type" value="Genomic_DNA"/>
</dbReference>
<evidence type="ECO:0000313" key="3">
    <source>
        <dbReference type="EMBL" id="KIM99125.1"/>
    </source>
</evidence>
<accession>A0A0C3GT17</accession>
<feature type="compositionally biased region" description="Low complexity" evidence="1">
    <location>
        <begin position="105"/>
        <end position="116"/>
    </location>
</feature>
<evidence type="ECO:0000256" key="1">
    <source>
        <dbReference type="SAM" id="MobiDB-lite"/>
    </source>
</evidence>